<evidence type="ECO:0000256" key="11">
    <source>
        <dbReference type="ARBA" id="ARBA00022771"/>
    </source>
</evidence>
<reference evidence="33" key="2">
    <citation type="submission" date="2025-08" db="UniProtKB">
        <authorList>
            <consortium name="Ensembl"/>
        </authorList>
    </citation>
    <scope>IDENTIFICATION</scope>
</reference>
<dbReference type="GO" id="GO:0008610">
    <property type="term" value="P:lipid biosynthetic process"/>
    <property type="evidence" value="ECO:0007669"/>
    <property type="project" value="Ensembl"/>
</dbReference>
<gene>
    <name evidence="33" type="primary">EP300</name>
</gene>
<dbReference type="GO" id="GO:0010821">
    <property type="term" value="P:regulation of mitochondrion organization"/>
    <property type="evidence" value="ECO:0007669"/>
    <property type="project" value="Ensembl"/>
</dbReference>
<dbReference type="GO" id="GO:0071233">
    <property type="term" value="P:cellular response to L-leucine"/>
    <property type="evidence" value="ECO:0007669"/>
    <property type="project" value="Ensembl"/>
</dbReference>
<dbReference type="GO" id="GO:0036268">
    <property type="term" value="P:swimming"/>
    <property type="evidence" value="ECO:0007669"/>
    <property type="project" value="Ensembl"/>
</dbReference>
<dbReference type="FunFam" id="1.20.920.10:FF:000001">
    <property type="entry name" value="Histone acetyltransferase p300"/>
    <property type="match status" value="1"/>
</dbReference>
<dbReference type="GO" id="GO:1902340">
    <property type="term" value="P:negative regulation of chromosome condensation"/>
    <property type="evidence" value="ECO:0007669"/>
    <property type="project" value="Ensembl"/>
</dbReference>
<dbReference type="GO" id="GO:0035264">
    <property type="term" value="P:multicellular organism growth"/>
    <property type="evidence" value="ECO:0007669"/>
    <property type="project" value="Ensembl"/>
</dbReference>
<keyword evidence="16" id="KW-0090">Biological rhythms</keyword>
<dbReference type="CDD" id="cd20910">
    <property type="entry name" value="NCBD_CREBBP-p300_like"/>
    <property type="match status" value="1"/>
</dbReference>
<dbReference type="GO" id="GO:0001666">
    <property type="term" value="P:response to hypoxia"/>
    <property type="evidence" value="ECO:0007669"/>
    <property type="project" value="Ensembl"/>
</dbReference>
<evidence type="ECO:0000313" key="34">
    <source>
        <dbReference type="Proteomes" id="UP000233180"/>
    </source>
</evidence>
<dbReference type="Pfam" id="PF06001">
    <property type="entry name" value="RING_CBP-p300"/>
    <property type="match status" value="1"/>
</dbReference>
<dbReference type="GO" id="GO:0010976">
    <property type="term" value="P:positive regulation of neuron projection development"/>
    <property type="evidence" value="ECO:0007669"/>
    <property type="project" value="Ensembl"/>
</dbReference>
<dbReference type="InterPro" id="IPR036427">
    <property type="entry name" value="Bromodomain-like_sf"/>
</dbReference>
<evidence type="ECO:0000256" key="19">
    <source>
        <dbReference type="ARBA" id="ARBA00023242"/>
    </source>
</evidence>
<dbReference type="InterPro" id="IPR043145">
    <property type="entry name" value="Znf_ZZ_sf"/>
</dbReference>
<dbReference type="GO" id="GO:0009887">
    <property type="term" value="P:animal organ morphogenesis"/>
    <property type="evidence" value="ECO:0007669"/>
    <property type="project" value="Ensembl"/>
</dbReference>
<dbReference type="GO" id="GO:0007519">
    <property type="term" value="P:skeletal muscle tissue development"/>
    <property type="evidence" value="ECO:0007669"/>
    <property type="project" value="Ensembl"/>
</dbReference>
<keyword evidence="9 25" id="KW-0479">Metal-binding</keyword>
<dbReference type="GO" id="GO:0044013">
    <property type="term" value="F:histone H2B acetyltransferase activity"/>
    <property type="evidence" value="ECO:0007669"/>
    <property type="project" value="Ensembl"/>
</dbReference>
<dbReference type="GO" id="GO:0007623">
    <property type="term" value="P:circadian rhythm"/>
    <property type="evidence" value="ECO:0007669"/>
    <property type="project" value="Ensembl"/>
</dbReference>
<dbReference type="GO" id="GO:0006094">
    <property type="term" value="P:gluconeogenesis"/>
    <property type="evidence" value="ECO:0007669"/>
    <property type="project" value="Ensembl"/>
</dbReference>
<evidence type="ECO:0000256" key="7">
    <source>
        <dbReference type="ARBA" id="ARBA00022553"/>
    </source>
</evidence>
<dbReference type="InterPro" id="IPR000433">
    <property type="entry name" value="Znf_ZZ"/>
</dbReference>
<feature type="compositionally biased region" description="Low complexity" evidence="27">
    <location>
        <begin position="846"/>
        <end position="860"/>
    </location>
</feature>
<organism evidence="33 34">
    <name type="scientific">Rhinopithecus bieti</name>
    <name type="common">Black snub-nosed monkey</name>
    <name type="synonym">Pygathrix bieti</name>
    <dbReference type="NCBI Taxonomy" id="61621"/>
    <lineage>
        <taxon>Eukaryota</taxon>
        <taxon>Metazoa</taxon>
        <taxon>Chordata</taxon>
        <taxon>Craniata</taxon>
        <taxon>Vertebrata</taxon>
        <taxon>Euteleostomi</taxon>
        <taxon>Mammalia</taxon>
        <taxon>Eutheria</taxon>
        <taxon>Euarchontoglires</taxon>
        <taxon>Primates</taxon>
        <taxon>Haplorrhini</taxon>
        <taxon>Catarrhini</taxon>
        <taxon>Cercopithecidae</taxon>
        <taxon>Colobinae</taxon>
        <taxon>Rhinopithecus</taxon>
    </lineage>
</organism>
<dbReference type="GeneTree" id="ENSGT00940000155497"/>
<evidence type="ECO:0000259" key="31">
    <source>
        <dbReference type="PROSITE" id="PS50952"/>
    </source>
</evidence>
<dbReference type="InterPro" id="IPR013083">
    <property type="entry name" value="Znf_RING/FYVE/PHD"/>
</dbReference>
<feature type="domain" description="TAZ-type" evidence="29">
    <location>
        <begin position="331"/>
        <end position="417"/>
    </location>
</feature>
<dbReference type="GO" id="GO:0097157">
    <property type="term" value="F:pre-mRNA intronic binding"/>
    <property type="evidence" value="ECO:0007669"/>
    <property type="project" value="Ensembl"/>
</dbReference>
<dbReference type="GO" id="GO:0045444">
    <property type="term" value="P:fat cell differentiation"/>
    <property type="evidence" value="ECO:0007669"/>
    <property type="project" value="Ensembl"/>
</dbReference>
<keyword evidence="34" id="KW-1185">Reference proteome</keyword>
<evidence type="ECO:0000259" key="28">
    <source>
        <dbReference type="PROSITE" id="PS50014"/>
    </source>
</evidence>
<dbReference type="PROSITE" id="PS51727">
    <property type="entry name" value="CBP_P300_HAT"/>
    <property type="match status" value="1"/>
</dbReference>
<dbReference type="PROSITE" id="PS50135">
    <property type="entry name" value="ZF_ZZ_2"/>
    <property type="match status" value="1"/>
</dbReference>
<feature type="compositionally biased region" description="Polar residues" evidence="27">
    <location>
        <begin position="756"/>
        <end position="803"/>
    </location>
</feature>
<dbReference type="SMART" id="SM01250">
    <property type="entry name" value="KAT11"/>
    <property type="match status" value="1"/>
</dbReference>
<dbReference type="GO" id="GO:0005667">
    <property type="term" value="C:transcription regulator complex"/>
    <property type="evidence" value="ECO:0007669"/>
    <property type="project" value="Ensembl"/>
</dbReference>
<comment type="catalytic activity">
    <reaction evidence="22">
        <text>L-lysyl-[protein] + acetyl-CoA = N(6)-acetyl-L-lysyl-[protein] + CoA + H(+)</text>
        <dbReference type="Rhea" id="RHEA:45948"/>
        <dbReference type="Rhea" id="RHEA-COMP:9752"/>
        <dbReference type="Rhea" id="RHEA-COMP:10731"/>
        <dbReference type="ChEBI" id="CHEBI:15378"/>
        <dbReference type="ChEBI" id="CHEBI:29969"/>
        <dbReference type="ChEBI" id="CHEBI:57287"/>
        <dbReference type="ChEBI" id="CHEBI:57288"/>
        <dbReference type="ChEBI" id="CHEBI:61930"/>
    </reaction>
    <physiologicalReaction direction="left-to-right" evidence="22">
        <dbReference type="Rhea" id="RHEA:45949"/>
    </physiologicalReaction>
</comment>
<dbReference type="Gene3D" id="3.30.40.10">
    <property type="entry name" value="Zinc/RING finger domain, C3HC4 (zinc finger)"/>
    <property type="match status" value="1"/>
</dbReference>
<dbReference type="GO" id="GO:0030183">
    <property type="term" value="P:B cell differentiation"/>
    <property type="evidence" value="ECO:0007669"/>
    <property type="project" value="Ensembl"/>
</dbReference>
<accession>A0A2K6MCY4</accession>
<dbReference type="GO" id="GO:0031490">
    <property type="term" value="F:chromatin DNA binding"/>
    <property type="evidence" value="ECO:0007669"/>
    <property type="project" value="Ensembl"/>
</dbReference>
<dbReference type="Gene3D" id="1.10.1630.10">
    <property type="entry name" value="Nuclear receptor coactivator, CREB-bp-like, interlocking domain"/>
    <property type="match status" value="1"/>
</dbReference>
<dbReference type="GO" id="GO:0042307">
    <property type="term" value="P:positive regulation of protein import into nucleus"/>
    <property type="evidence" value="ECO:0007669"/>
    <property type="project" value="Ensembl"/>
</dbReference>
<comment type="catalytic activity">
    <reaction evidence="23">
        <text>L-lysyl-[histone] + acetyl-CoA = N(6)-acetyl-L-lysyl-[histone] + CoA + H(+)</text>
        <dbReference type="Rhea" id="RHEA:21992"/>
        <dbReference type="Rhea" id="RHEA-COMP:9845"/>
        <dbReference type="Rhea" id="RHEA-COMP:11338"/>
        <dbReference type="ChEBI" id="CHEBI:15378"/>
        <dbReference type="ChEBI" id="CHEBI:29969"/>
        <dbReference type="ChEBI" id="CHEBI:57287"/>
        <dbReference type="ChEBI" id="CHEBI:57288"/>
        <dbReference type="ChEBI" id="CHEBI:61930"/>
        <dbReference type="EC" id="2.3.1.48"/>
    </reaction>
    <physiologicalReaction direction="left-to-right" evidence="23">
        <dbReference type="Rhea" id="RHEA:21993"/>
    </physiologicalReaction>
</comment>
<evidence type="ECO:0000256" key="9">
    <source>
        <dbReference type="ARBA" id="ARBA00022723"/>
    </source>
</evidence>
<dbReference type="GO" id="GO:0035987">
    <property type="term" value="P:endodermal cell differentiation"/>
    <property type="evidence" value="ECO:0007669"/>
    <property type="project" value="Ensembl"/>
</dbReference>
<dbReference type="GO" id="GO:0002209">
    <property type="term" value="P:behavioral defense response"/>
    <property type="evidence" value="ECO:0007669"/>
    <property type="project" value="Ensembl"/>
</dbReference>
<dbReference type="FunFam" id="1.20.1020.10:FF:000001">
    <property type="entry name" value="E1A binding protein p300"/>
    <property type="match status" value="1"/>
</dbReference>
<feature type="region of interest" description="Disordered" evidence="27">
    <location>
        <begin position="1986"/>
        <end position="2046"/>
    </location>
</feature>
<feature type="compositionally biased region" description="Low complexity" evidence="27">
    <location>
        <begin position="1878"/>
        <end position="1906"/>
    </location>
</feature>
<dbReference type="Gene3D" id="3.30.60.90">
    <property type="match status" value="1"/>
</dbReference>
<dbReference type="FunFam" id="3.30.40.10:FF:000034">
    <property type="entry name" value="Histone acetyltransferase p300"/>
    <property type="match status" value="1"/>
</dbReference>
<dbReference type="GO" id="GO:0043993">
    <property type="term" value="F:histone H3K18 acetyltransferase activity"/>
    <property type="evidence" value="ECO:0007669"/>
    <property type="project" value="Ensembl"/>
</dbReference>
<dbReference type="SUPFAM" id="SSF69125">
    <property type="entry name" value="Nuclear receptor coactivator interlocking domain"/>
    <property type="match status" value="1"/>
</dbReference>
<evidence type="ECO:0000256" key="20">
    <source>
        <dbReference type="ARBA" id="ARBA00023315"/>
    </source>
</evidence>
<evidence type="ECO:0000256" key="2">
    <source>
        <dbReference type="ARBA" id="ARBA00004496"/>
    </source>
</evidence>
<feature type="region of interest" description="Disordered" evidence="27">
    <location>
        <begin position="2069"/>
        <end position="2121"/>
    </location>
</feature>
<keyword evidence="20" id="KW-0012">Acyltransferase</keyword>
<feature type="compositionally biased region" description="Pro residues" evidence="27">
    <location>
        <begin position="861"/>
        <end position="891"/>
    </location>
</feature>
<feature type="compositionally biased region" description="Pro residues" evidence="27">
    <location>
        <begin position="1783"/>
        <end position="1798"/>
    </location>
</feature>
<feature type="compositionally biased region" description="Polar residues" evidence="27">
    <location>
        <begin position="949"/>
        <end position="974"/>
    </location>
</feature>
<protein>
    <recommendedName>
        <fullName evidence="3">histone acetyltransferase</fullName>
        <ecNumber evidence="3">2.3.1.48</ecNumber>
    </recommendedName>
</protein>
<evidence type="ECO:0000256" key="27">
    <source>
        <dbReference type="SAM" id="MobiDB-lite"/>
    </source>
</evidence>
<dbReference type="InterPro" id="IPR036529">
    <property type="entry name" value="KIX_dom_sf"/>
</dbReference>
<feature type="compositionally biased region" description="Polar residues" evidence="27">
    <location>
        <begin position="2249"/>
        <end position="2260"/>
    </location>
</feature>
<dbReference type="GO" id="GO:0044017">
    <property type="term" value="F:histone H3K27 acetyltransferase activity"/>
    <property type="evidence" value="ECO:0007669"/>
    <property type="project" value="Ensembl"/>
</dbReference>
<keyword evidence="15" id="KW-0805">Transcription regulation</keyword>
<dbReference type="SUPFAM" id="SSF57933">
    <property type="entry name" value="TAZ domain"/>
    <property type="match status" value="2"/>
</dbReference>
<keyword evidence="17 24" id="KW-0103">Bromodomain</keyword>
<dbReference type="GO" id="GO:0043923">
    <property type="term" value="P:host-mediated activation of viral transcription"/>
    <property type="evidence" value="ECO:0007669"/>
    <property type="project" value="Ensembl"/>
</dbReference>
<dbReference type="CDD" id="cd02337">
    <property type="entry name" value="ZZ_CBP"/>
    <property type="match status" value="1"/>
</dbReference>
<dbReference type="GO" id="GO:0035855">
    <property type="term" value="P:megakaryocyte development"/>
    <property type="evidence" value="ECO:0007669"/>
    <property type="project" value="Ensembl"/>
</dbReference>
<dbReference type="PROSITE" id="PS50134">
    <property type="entry name" value="ZF_TAZ"/>
    <property type="match status" value="2"/>
</dbReference>
<keyword evidence="7" id="KW-0597">Phosphoprotein</keyword>
<dbReference type="GO" id="GO:0042771">
    <property type="term" value="P:intrinsic apoptotic signaling pathway in response to DNA damage by p53 class mediator"/>
    <property type="evidence" value="ECO:0007669"/>
    <property type="project" value="Ensembl"/>
</dbReference>
<evidence type="ECO:0000256" key="5">
    <source>
        <dbReference type="ARBA" id="ARBA00022490"/>
    </source>
</evidence>
<dbReference type="GO" id="GO:0030220">
    <property type="term" value="P:platelet formation"/>
    <property type="evidence" value="ECO:0007669"/>
    <property type="project" value="Ensembl"/>
</dbReference>
<dbReference type="OMA" id="LMMHHAY"/>
<dbReference type="GO" id="GO:0006110">
    <property type="term" value="P:regulation of glycolytic process"/>
    <property type="evidence" value="ECO:0007669"/>
    <property type="project" value="Ensembl"/>
</dbReference>
<feature type="region of interest" description="Disordered" evidence="27">
    <location>
        <begin position="1752"/>
        <end position="1906"/>
    </location>
</feature>
<dbReference type="Pfam" id="PF00569">
    <property type="entry name" value="ZZ"/>
    <property type="match status" value="1"/>
</dbReference>
<dbReference type="GO" id="GO:0007249">
    <property type="term" value="P:canonical NF-kappaB signal transduction"/>
    <property type="evidence" value="ECO:0007669"/>
    <property type="project" value="Ensembl"/>
</dbReference>
<feature type="domain" description="ZZ-type" evidence="30">
    <location>
        <begin position="1598"/>
        <end position="1652"/>
    </location>
</feature>
<feature type="compositionally biased region" description="Pro residues" evidence="27">
    <location>
        <begin position="833"/>
        <end position="845"/>
    </location>
</feature>
<dbReference type="FunFam" id="1.20.1020.10:FF:000002">
    <property type="entry name" value="E1A binding protein p300"/>
    <property type="match status" value="1"/>
</dbReference>
<feature type="compositionally biased region" description="Pro residues" evidence="27">
    <location>
        <begin position="2193"/>
        <end position="2218"/>
    </location>
</feature>
<dbReference type="GO" id="GO:0010485">
    <property type="term" value="F:histone H4 acetyltransferase activity"/>
    <property type="evidence" value="ECO:0007669"/>
    <property type="project" value="Ensembl"/>
</dbReference>
<dbReference type="InterPro" id="IPR056484">
    <property type="entry name" value="PHD_P300"/>
</dbReference>
<feature type="compositionally biased region" description="Polar residues" evidence="27">
    <location>
        <begin position="2161"/>
        <end position="2187"/>
    </location>
</feature>
<comment type="catalytic activity">
    <reaction evidence="21">
        <text>(S)-lactoyl-CoA + L-lysyl-[protein] = N(6)-[(S)-lactoyl]-L-lysyl-[protein] + CoA + H(+)</text>
        <dbReference type="Rhea" id="RHEA:61996"/>
        <dbReference type="Rhea" id="RHEA-COMP:9752"/>
        <dbReference type="Rhea" id="RHEA-COMP:19466"/>
        <dbReference type="ChEBI" id="CHEBI:15378"/>
        <dbReference type="ChEBI" id="CHEBI:29969"/>
        <dbReference type="ChEBI" id="CHEBI:57287"/>
        <dbReference type="ChEBI" id="CHEBI:231527"/>
        <dbReference type="ChEBI" id="CHEBI:231528"/>
    </reaction>
    <physiologicalReaction direction="left-to-right" evidence="21">
        <dbReference type="Rhea" id="RHEA:61997"/>
    </physiologicalReaction>
</comment>
<dbReference type="GO" id="GO:0140033">
    <property type="term" value="F:acetylation-dependent protein binding"/>
    <property type="evidence" value="ECO:0007669"/>
    <property type="project" value="Ensembl"/>
</dbReference>
<dbReference type="PANTHER" id="PTHR13808:SF29">
    <property type="entry name" value="HISTONE ACETYLTRANSFERASE P300"/>
    <property type="match status" value="1"/>
</dbReference>
<feature type="region of interest" description="Disordered" evidence="27">
    <location>
        <begin position="134"/>
        <end position="157"/>
    </location>
</feature>
<dbReference type="Ensembl" id="ENSRBIT00000057586.1">
    <property type="protein sequence ID" value="ENSRBIP00000033605.1"/>
    <property type="gene ID" value="ENSRBIG00000040546.1"/>
</dbReference>
<dbReference type="GO" id="GO:0043627">
    <property type="term" value="P:response to estrogen"/>
    <property type="evidence" value="ECO:0007669"/>
    <property type="project" value="Ensembl"/>
</dbReference>
<dbReference type="GO" id="GO:0060765">
    <property type="term" value="P:regulation of androgen receptor signaling pathway"/>
    <property type="evidence" value="ECO:0007669"/>
    <property type="project" value="Ensembl"/>
</dbReference>
<dbReference type="InterPro" id="IPR013178">
    <property type="entry name" value="Histone_AcTrfase_Rtt109/CBP"/>
</dbReference>
<evidence type="ECO:0000256" key="15">
    <source>
        <dbReference type="ARBA" id="ARBA00023015"/>
    </source>
</evidence>
<evidence type="ECO:0000256" key="14">
    <source>
        <dbReference type="ARBA" id="ARBA00022990"/>
    </source>
</evidence>
<dbReference type="SUPFAM" id="SSF57850">
    <property type="entry name" value="RING/U-box"/>
    <property type="match status" value="1"/>
</dbReference>
<dbReference type="GO" id="GO:0045721">
    <property type="term" value="P:negative regulation of gluconeogenesis"/>
    <property type="evidence" value="ECO:0007669"/>
    <property type="project" value="Ensembl"/>
</dbReference>
<dbReference type="GO" id="GO:0008013">
    <property type="term" value="F:beta-catenin binding"/>
    <property type="evidence" value="ECO:0007669"/>
    <property type="project" value="Ensembl"/>
</dbReference>
<dbReference type="FunFam" id="1.10.246.20:FF:000001">
    <property type="entry name" value="E1A binding protein p300"/>
    <property type="match status" value="1"/>
</dbReference>
<evidence type="ECO:0000256" key="3">
    <source>
        <dbReference type="ARBA" id="ARBA00013184"/>
    </source>
</evidence>
<dbReference type="GO" id="GO:0050821">
    <property type="term" value="P:protein stabilization"/>
    <property type="evidence" value="ECO:0007669"/>
    <property type="project" value="Ensembl"/>
</dbReference>
<feature type="region of interest" description="Disordered" evidence="27">
    <location>
        <begin position="482"/>
        <end position="517"/>
    </location>
</feature>
<feature type="compositionally biased region" description="Low complexity" evidence="27">
    <location>
        <begin position="482"/>
        <end position="501"/>
    </location>
</feature>
<dbReference type="CDD" id="cd05495">
    <property type="entry name" value="Bromo_cbp_like"/>
    <property type="match status" value="1"/>
</dbReference>
<dbReference type="InterPro" id="IPR038547">
    <property type="entry name" value="RING_CBP-p300_sf"/>
</dbReference>
<dbReference type="GO" id="GO:0031669">
    <property type="term" value="P:cellular response to nutrient levels"/>
    <property type="evidence" value="ECO:0007669"/>
    <property type="project" value="Ensembl"/>
</dbReference>
<dbReference type="Gene3D" id="1.20.920.10">
    <property type="entry name" value="Bromodomain-like"/>
    <property type="match status" value="1"/>
</dbReference>
<dbReference type="Pfam" id="PF08214">
    <property type="entry name" value="HAT_KAT11"/>
    <property type="match status" value="1"/>
</dbReference>
<dbReference type="Gene3D" id="2.10.110.40">
    <property type="match status" value="1"/>
</dbReference>
<dbReference type="GO" id="GO:0003684">
    <property type="term" value="F:damaged DNA binding"/>
    <property type="evidence" value="ECO:0007669"/>
    <property type="project" value="Ensembl"/>
</dbReference>
<reference evidence="33" key="3">
    <citation type="submission" date="2025-09" db="UniProtKB">
        <authorList>
            <consortium name="Ensembl"/>
        </authorList>
    </citation>
    <scope>IDENTIFICATION</scope>
</reference>
<dbReference type="PRINTS" id="PR00503">
    <property type="entry name" value="BROMODOMAIN"/>
</dbReference>
<dbReference type="GO" id="GO:0032460">
    <property type="term" value="P:negative regulation of protein oligomerization"/>
    <property type="evidence" value="ECO:0007669"/>
    <property type="project" value="Ensembl"/>
</dbReference>
<dbReference type="GO" id="GO:0140861">
    <property type="term" value="P:DNA repair-dependent chromatin remodeling"/>
    <property type="evidence" value="ECO:0007669"/>
    <property type="project" value="Ensembl"/>
</dbReference>
<dbReference type="InterPro" id="IPR037073">
    <property type="entry name" value="Nuc_rcpt_coact_CREBbp_sf"/>
</dbReference>
<dbReference type="PROSITE" id="PS50014">
    <property type="entry name" value="BROMODOMAIN_2"/>
    <property type="match status" value="1"/>
</dbReference>
<dbReference type="Pfam" id="PF23570">
    <property type="entry name" value="PHD_P300"/>
    <property type="match status" value="1"/>
</dbReference>
<feature type="domain" description="KIX" evidence="31">
    <location>
        <begin position="566"/>
        <end position="645"/>
    </location>
</feature>
<feature type="zinc finger region" description="TAZ-type" evidence="25">
    <location>
        <begin position="331"/>
        <end position="417"/>
    </location>
</feature>
<dbReference type="GO" id="GO:0001756">
    <property type="term" value="P:somitogenesis"/>
    <property type="evidence" value="ECO:0007669"/>
    <property type="project" value="Ensembl"/>
</dbReference>
<dbReference type="InterPro" id="IPR018359">
    <property type="entry name" value="Bromodomain_CS"/>
</dbReference>
<dbReference type="GO" id="GO:0038202">
    <property type="term" value="P:TORC1 signaling"/>
    <property type="evidence" value="ECO:0007669"/>
    <property type="project" value="Ensembl"/>
</dbReference>
<dbReference type="GO" id="GO:0072350">
    <property type="term" value="P:tricarboxylic acid metabolic process"/>
    <property type="evidence" value="ECO:0007669"/>
    <property type="project" value="Ensembl"/>
</dbReference>
<dbReference type="Pfam" id="PF00439">
    <property type="entry name" value="Bromodomain"/>
    <property type="match status" value="1"/>
</dbReference>
<keyword evidence="12 25" id="KW-0862">Zinc</keyword>
<feature type="compositionally biased region" description="Low complexity" evidence="27">
    <location>
        <begin position="892"/>
        <end position="944"/>
    </location>
</feature>
<dbReference type="GO" id="GO:0160263">
    <property type="term" value="F:histone H1K75 acetyltransferase activity"/>
    <property type="evidence" value="ECO:0007669"/>
    <property type="project" value="Ensembl"/>
</dbReference>
<reference evidence="33 34" key="1">
    <citation type="submission" date="2016-06" db="EMBL/GenBank/DDBJ databases">
        <title>Genome of Rhinopithecus bieti.</title>
        <authorList>
            <person name="Wu"/>
            <person name="C.-I. and Zhang"/>
            <person name="Y."/>
        </authorList>
    </citation>
    <scope>NUCLEOTIDE SEQUENCE</scope>
</reference>
<dbReference type="GO" id="GO:0140908">
    <property type="term" value="F:histone H3K122 acetyltransferase activity"/>
    <property type="evidence" value="ECO:0007669"/>
    <property type="project" value="Ensembl"/>
</dbReference>
<dbReference type="GO" id="GO:0003713">
    <property type="term" value="F:transcription coactivator activity"/>
    <property type="evidence" value="ECO:0007669"/>
    <property type="project" value="Ensembl"/>
</dbReference>
<dbReference type="GO" id="GO:0001966">
    <property type="term" value="P:thigmotaxis"/>
    <property type="evidence" value="ECO:0007669"/>
    <property type="project" value="Ensembl"/>
</dbReference>
<feature type="compositionally biased region" description="Low complexity" evidence="27">
    <location>
        <begin position="2069"/>
        <end position="2078"/>
    </location>
</feature>
<dbReference type="Proteomes" id="UP000233180">
    <property type="component" value="Unassembled WGS sequence"/>
</dbReference>
<dbReference type="GO" id="GO:0045815">
    <property type="term" value="P:transcription initiation-coupled chromatin remodeling"/>
    <property type="evidence" value="ECO:0007669"/>
    <property type="project" value="Ensembl"/>
</dbReference>
<dbReference type="Gene3D" id="1.10.246.20">
    <property type="entry name" value="Coactivator CBP, KIX domain"/>
    <property type="match status" value="1"/>
</dbReference>
<dbReference type="GO" id="GO:0005829">
    <property type="term" value="C:cytosol"/>
    <property type="evidence" value="ECO:0007669"/>
    <property type="project" value="Ensembl"/>
</dbReference>
<dbReference type="GO" id="GO:0002223">
    <property type="term" value="P:stimulatory C-type lectin receptor signaling pathway"/>
    <property type="evidence" value="ECO:0007669"/>
    <property type="project" value="UniProtKB-ARBA"/>
</dbReference>
<dbReference type="GO" id="GO:0007611">
    <property type="term" value="P:learning or memory"/>
    <property type="evidence" value="ECO:0007669"/>
    <property type="project" value="Ensembl"/>
</dbReference>
<feature type="region of interest" description="Disordered" evidence="27">
    <location>
        <begin position="1"/>
        <end position="27"/>
    </location>
</feature>
<dbReference type="GO" id="GO:0097677">
    <property type="term" value="F:STAT family protein binding"/>
    <property type="evidence" value="ECO:0007669"/>
    <property type="project" value="Ensembl"/>
</dbReference>
<dbReference type="GO" id="GO:0051897">
    <property type="term" value="P:positive regulation of phosphatidylinositol 3-kinase/protein kinase B signal transduction"/>
    <property type="evidence" value="ECO:0007669"/>
    <property type="project" value="Ensembl"/>
</dbReference>
<evidence type="ECO:0000256" key="13">
    <source>
        <dbReference type="ARBA" id="ARBA00022843"/>
    </source>
</evidence>
<dbReference type="PANTHER" id="PTHR13808">
    <property type="entry name" value="CBP/P300-RELATED"/>
    <property type="match status" value="1"/>
</dbReference>
<keyword evidence="11 26" id="KW-0863">Zinc-finger</keyword>
<feature type="domain" description="CBP/p300-type HAT" evidence="32">
    <location>
        <begin position="1287"/>
        <end position="1596"/>
    </location>
</feature>
<evidence type="ECO:0000256" key="18">
    <source>
        <dbReference type="ARBA" id="ARBA00023163"/>
    </source>
</evidence>
<dbReference type="InterPro" id="IPR001487">
    <property type="entry name" value="Bromodomain"/>
</dbReference>
<keyword evidence="5" id="KW-0963">Cytoplasm</keyword>
<dbReference type="GO" id="GO:0005654">
    <property type="term" value="C:nucleoplasm"/>
    <property type="evidence" value="ECO:0007669"/>
    <property type="project" value="Ensembl"/>
</dbReference>
<dbReference type="GO" id="GO:0007507">
    <property type="term" value="P:heart development"/>
    <property type="evidence" value="ECO:0007669"/>
    <property type="project" value="Ensembl"/>
</dbReference>
<feature type="domain" description="TAZ-type" evidence="29">
    <location>
        <begin position="1647"/>
        <end position="1728"/>
    </location>
</feature>
<dbReference type="PROSITE" id="PS50952">
    <property type="entry name" value="KIX"/>
    <property type="match status" value="1"/>
</dbReference>
<dbReference type="CDD" id="cd15646">
    <property type="entry name" value="PHD_p300"/>
    <property type="match status" value="1"/>
</dbReference>
<evidence type="ECO:0000256" key="4">
    <source>
        <dbReference type="ARBA" id="ARBA00022481"/>
    </source>
</evidence>
<dbReference type="GO" id="GO:0140068">
    <property type="term" value="F:histone crotonyltransferase activity"/>
    <property type="evidence" value="ECO:0007669"/>
    <property type="project" value="Ensembl"/>
</dbReference>
<evidence type="ECO:0000256" key="12">
    <source>
        <dbReference type="ARBA" id="ARBA00022833"/>
    </source>
</evidence>
<feature type="compositionally biased region" description="Acidic residues" evidence="27">
    <location>
        <begin position="985"/>
        <end position="997"/>
    </location>
</feature>
<dbReference type="InterPro" id="IPR000197">
    <property type="entry name" value="Znf_TAZ"/>
</dbReference>
<dbReference type="GO" id="GO:0000123">
    <property type="term" value="C:histone acetyltransferase complex"/>
    <property type="evidence" value="ECO:0007669"/>
    <property type="project" value="Ensembl"/>
</dbReference>
<feature type="domain" description="Bromo" evidence="28">
    <location>
        <begin position="1067"/>
        <end position="1139"/>
    </location>
</feature>
<dbReference type="InterPro" id="IPR014744">
    <property type="entry name" value="Nuc_rcpt_coact_CREBbp"/>
</dbReference>
<feature type="compositionally biased region" description="Low complexity" evidence="27">
    <location>
        <begin position="2026"/>
        <end position="2046"/>
    </location>
</feature>
<dbReference type="PROSITE" id="PS00633">
    <property type="entry name" value="BROMODOMAIN_1"/>
    <property type="match status" value="1"/>
</dbReference>
<comment type="subcellular location">
    <subcellularLocation>
        <location evidence="2">Cytoplasm</location>
    </subcellularLocation>
    <subcellularLocation>
        <location evidence="1">Nucleus</location>
    </subcellularLocation>
</comment>
<feature type="compositionally biased region" description="Polar residues" evidence="27">
    <location>
        <begin position="141"/>
        <end position="157"/>
    </location>
</feature>
<evidence type="ECO:0000313" key="33">
    <source>
        <dbReference type="Ensembl" id="ENSRBIP00000033605.1"/>
    </source>
</evidence>
<keyword evidence="18" id="KW-0804">Transcription</keyword>
<dbReference type="GO" id="GO:0060325">
    <property type="term" value="P:face morphogenesis"/>
    <property type="evidence" value="ECO:0007669"/>
    <property type="project" value="Ensembl"/>
</dbReference>
<feature type="compositionally biased region" description="Basic and acidic residues" evidence="27">
    <location>
        <begin position="998"/>
        <end position="1023"/>
    </location>
</feature>
<evidence type="ECO:0000259" key="30">
    <source>
        <dbReference type="PROSITE" id="PS50135"/>
    </source>
</evidence>
<name>A0A2K6MCY4_RHIBE</name>
<dbReference type="Pfam" id="PF09030">
    <property type="entry name" value="Creb_binding"/>
    <property type="match status" value="1"/>
</dbReference>
<dbReference type="GO" id="GO:0060070">
    <property type="term" value="P:canonical Wnt signaling pathway"/>
    <property type="evidence" value="ECO:0007669"/>
    <property type="project" value="Ensembl"/>
</dbReference>
<feature type="compositionally biased region" description="Low complexity" evidence="27">
    <location>
        <begin position="1752"/>
        <end position="1782"/>
    </location>
</feature>
<feature type="compositionally biased region" description="Low complexity" evidence="27">
    <location>
        <begin position="1030"/>
        <end position="1041"/>
    </location>
</feature>
<dbReference type="GO" id="GO:2000330">
    <property type="term" value="P:positive regulation of T-helper 17 cell lineage commitment"/>
    <property type="evidence" value="ECO:0007669"/>
    <property type="project" value="Ensembl"/>
</dbReference>
<proteinExistence type="predicted"/>
<evidence type="ECO:0000256" key="21">
    <source>
        <dbReference type="ARBA" id="ARBA00047411"/>
    </source>
</evidence>
<dbReference type="GO" id="GO:0051059">
    <property type="term" value="F:NF-kappaB binding"/>
    <property type="evidence" value="ECO:0007669"/>
    <property type="project" value="Ensembl"/>
</dbReference>
<dbReference type="InterPro" id="IPR031162">
    <property type="entry name" value="CBP_P300_HAT"/>
</dbReference>
<evidence type="ECO:0000259" key="32">
    <source>
        <dbReference type="PROSITE" id="PS51727"/>
    </source>
</evidence>
<dbReference type="GO" id="GO:0006096">
    <property type="term" value="P:glycolytic process"/>
    <property type="evidence" value="ECO:0007669"/>
    <property type="project" value="Ensembl"/>
</dbReference>
<feature type="compositionally biased region" description="Low complexity" evidence="27">
    <location>
        <begin position="2093"/>
        <end position="2121"/>
    </location>
</feature>
<evidence type="ECO:0000256" key="10">
    <source>
        <dbReference type="ARBA" id="ARBA00022737"/>
    </source>
</evidence>
<dbReference type="GO" id="GO:0007259">
    <property type="term" value="P:cell surface receptor signaling pathway via JAK-STAT"/>
    <property type="evidence" value="ECO:0007669"/>
    <property type="project" value="Ensembl"/>
</dbReference>
<dbReference type="GO" id="GO:1904263">
    <property type="term" value="P:positive regulation of TORC1 signaling"/>
    <property type="evidence" value="ECO:0007669"/>
    <property type="project" value="Ensembl"/>
</dbReference>
<dbReference type="InterPro" id="IPR009110">
    <property type="entry name" value="Nuc_rcpt_coact"/>
</dbReference>
<evidence type="ECO:0000256" key="24">
    <source>
        <dbReference type="PROSITE-ProRule" id="PRU00035"/>
    </source>
</evidence>
<dbReference type="EC" id="2.3.1.48" evidence="3"/>
<keyword evidence="8" id="KW-0808">Transferase</keyword>
<dbReference type="GO" id="GO:0061920">
    <property type="term" value="F:protein propionyltransferase activity"/>
    <property type="evidence" value="ECO:0007669"/>
    <property type="project" value="Ensembl"/>
</dbReference>
<dbReference type="GO" id="GO:0001223">
    <property type="term" value="F:transcription coactivator binding"/>
    <property type="evidence" value="ECO:0007669"/>
    <property type="project" value="Ensembl"/>
</dbReference>
<feature type="compositionally biased region" description="Low complexity" evidence="27">
    <location>
        <begin position="18"/>
        <end position="27"/>
    </location>
</feature>
<dbReference type="FunFam" id="2.10.110.40:FF:000001">
    <property type="entry name" value="E1A binding protein p300"/>
    <property type="match status" value="1"/>
</dbReference>
<evidence type="ECO:0000256" key="22">
    <source>
        <dbReference type="ARBA" id="ARBA00047787"/>
    </source>
</evidence>
<dbReference type="GO" id="GO:0043491">
    <property type="term" value="P:phosphatidylinositol 3-kinase/protein kinase B signal transduction"/>
    <property type="evidence" value="ECO:0007669"/>
    <property type="project" value="Ensembl"/>
</dbReference>
<dbReference type="Gene3D" id="1.20.1020.10">
    <property type="entry name" value="TAZ domain"/>
    <property type="match status" value="2"/>
</dbReference>
<dbReference type="GO" id="GO:0045944">
    <property type="term" value="P:positive regulation of transcription by RNA polymerase II"/>
    <property type="evidence" value="ECO:0007669"/>
    <property type="project" value="Ensembl"/>
</dbReference>
<dbReference type="Pfam" id="PF02172">
    <property type="entry name" value="KIX"/>
    <property type="match status" value="1"/>
</dbReference>
<dbReference type="GO" id="GO:0000122">
    <property type="term" value="P:negative regulation of transcription by RNA polymerase II"/>
    <property type="evidence" value="ECO:0007669"/>
    <property type="project" value="Ensembl"/>
</dbReference>
<dbReference type="SUPFAM" id="SSF47040">
    <property type="entry name" value="Kix domain of CBP (creb binding protein)"/>
    <property type="match status" value="1"/>
</dbReference>
<keyword evidence="14" id="KW-0007">Acetylation</keyword>
<keyword evidence="6" id="KW-1017">Isopeptide bond</keyword>
<keyword evidence="13" id="KW-0832">Ubl conjugation</keyword>
<evidence type="ECO:0000256" key="6">
    <source>
        <dbReference type="ARBA" id="ARBA00022499"/>
    </source>
</evidence>
<evidence type="ECO:0000256" key="8">
    <source>
        <dbReference type="ARBA" id="ARBA00022679"/>
    </source>
</evidence>
<dbReference type="SMART" id="SM00291">
    <property type="entry name" value="ZnF_ZZ"/>
    <property type="match status" value="1"/>
</dbReference>
<keyword evidence="10" id="KW-0677">Repeat</keyword>
<keyword evidence="19" id="KW-0539">Nucleus</keyword>
<dbReference type="GO" id="GO:0034644">
    <property type="term" value="P:cellular response to UV"/>
    <property type="evidence" value="ECO:0007669"/>
    <property type="project" value="Ensembl"/>
</dbReference>
<dbReference type="CDD" id="cd15802">
    <property type="entry name" value="RING_CBP-p300"/>
    <property type="match status" value="1"/>
</dbReference>
<dbReference type="GO" id="GO:0008270">
    <property type="term" value="F:zinc ion binding"/>
    <property type="evidence" value="ECO:0007669"/>
    <property type="project" value="UniProtKB-KW"/>
</dbReference>
<evidence type="ECO:0000259" key="29">
    <source>
        <dbReference type="PROSITE" id="PS50134"/>
    </source>
</evidence>
<dbReference type="STRING" id="61621.ENSRBIP00000033605"/>
<dbReference type="GO" id="GO:1900034">
    <property type="term" value="P:regulation of cellular response to heat"/>
    <property type="evidence" value="ECO:0007669"/>
    <property type="project" value="UniProtKB-ARBA"/>
</dbReference>
<dbReference type="GO" id="GO:0038203">
    <property type="term" value="P:TORC2 signaling"/>
    <property type="evidence" value="ECO:0007669"/>
    <property type="project" value="Ensembl"/>
</dbReference>
<evidence type="ECO:0000256" key="25">
    <source>
        <dbReference type="PROSITE-ProRule" id="PRU00203"/>
    </source>
</evidence>
<dbReference type="GO" id="GO:0140069">
    <property type="term" value="F:histone butyryltransferase activity"/>
    <property type="evidence" value="ECO:0007669"/>
    <property type="project" value="Ensembl"/>
</dbReference>
<dbReference type="GO" id="GO:0071168">
    <property type="term" value="P:protein localization to chromatin"/>
    <property type="evidence" value="ECO:0007669"/>
    <property type="project" value="Ensembl"/>
</dbReference>
<feature type="zinc finger region" description="TAZ-type" evidence="25">
    <location>
        <begin position="1647"/>
        <end position="1728"/>
    </location>
</feature>
<dbReference type="InterPro" id="IPR003101">
    <property type="entry name" value="KIX_dom"/>
</dbReference>
<evidence type="ECO:0000256" key="17">
    <source>
        <dbReference type="ARBA" id="ARBA00023117"/>
    </source>
</evidence>
<feature type="compositionally biased region" description="Pro residues" evidence="27">
    <location>
        <begin position="1818"/>
        <end position="1830"/>
    </location>
</feature>
<dbReference type="SUPFAM" id="SSF47370">
    <property type="entry name" value="Bromodomain"/>
    <property type="match status" value="1"/>
</dbReference>
<dbReference type="GO" id="GO:0004468">
    <property type="term" value="F:L-lysine N-acetyltransferase activity, acting on acetyl phosphate as donor"/>
    <property type="evidence" value="ECO:0007669"/>
    <property type="project" value="Ensembl"/>
</dbReference>
<feature type="region of interest" description="Disordered" evidence="27">
    <location>
        <begin position="2148"/>
        <end position="2267"/>
    </location>
</feature>
<evidence type="ECO:0000256" key="23">
    <source>
        <dbReference type="ARBA" id="ARBA00048940"/>
    </source>
</evidence>
<sequence>MAENVVEPGPPSAKRPKLSSPALSASASDGTDFGSLFDLEHDLPDELINSTELGLTNGGDINQLQTSLGIVQDAASKHKQLSELLRSGSSPNLNMGVGGPGQVMASQAQQNSPGLGLINSMVKSPMTQAGLTSPNMGMGTSGPNQGPTQSTGMMNSPVNQPAMGMNTGMNAGMNPGMLAAGNGQGIMPNQVMNGSIGAGRGRQNMQYPNPGMGSAGNLLTEPLQQGSPQMGGQTGLRGPQPLKMGMMNNPNPYGSPYTQNPGQQIGASGLGLQIQTKTVLSNNLSPFAMDKKTVPGGGMPNMGQQPAPQVQQPGLVTPVAQGMGSGAHTADPEKRKLIQQQLVLLLHAHKCQRREQANGEVRQCNLPHCRTMKNVLNHMTHCQSGKSCQVAHCASSRQIISHWKNCTRHDCPVCLPLKNAGDKRNQQPILTGAPVGLGNPSSLGVGQQSTPNLSTVSQIDPSSIERAYAALGLPYQVNQMPTQPQVQAKNQQNQQPGQSPQGMRPMSNMSASPMGVNGGVGVQTPSLLSDSMLHSAINSQNPMMSENASVPSLGPMPTAAQPSTTGIRKQWHEDITQDLRNHLVHKLVQAIFPTPDPAALKDRRMENLVAYARKVEGDMYESANNRAEYYHLLAEKIYKIQKELEEKRRTRLQKQNMLPNAAGMVPVSMNPGPNMGQPQPGMTSNGPLPDPTMIRGSVPNQMMPRITPQSGLNQFGQMSMAQPPIVPRQTAPLQHHGQLAQPGTLNPPMGYGPRMQQPSNQSQFLPQTQFPSQGMNVTNMPLAPSSGQAPVSQAQMSSSSCPVNSPIMPPGSQGSHIHCPQLPQPALHQNSPSPVPSRTPTPHHTPPSIGAQQPPATTIPAPVPTPPAMPPGPQSQALHPPPRQTPTPPTTQLPQQVQPSLPAAPSADQPQQQPRSQQSTAASVPTPTAPLLAPQPATPLSQPAVSIEGQVSNPPSTSSTEVNSQAIPEKQPSQEVKMEAKMEVDQPEPADTQPEDISESKVEDCKIEPTETEERSTELKTEIKEEEDQPSTSATQSSPAPGQSKKKIFKPEELRQALMPTLEALYRQDPESLPFRQPVDPQLLGIPDYFDIVKSPMDLSTIKRKLDTGQYQEPWQYVDDIWLMFNNAWLYNRKTSRVYKYCSKLSEVFEQEIDPVMQSLGYCCGRKLEFSPQTLCCYGKQLCTIPRDATYYSYQNRYHFCEKCFNEIQGESVSLGDDPSQPQTTINKEQFSKRKNDTLDPELFVECIECGRKMHQICVLHHEMIWPAGFVCDGCLKKSARTRKENKFSAKRLPSTRLGTFLENRVNDFLRRQNHPESGEVTVRVVHASDKTVEVKPGMKARFVDSGEMAESFPYRTKALFAFEEIDGVDLCFFGMHVQEYGSDCPPPNQRRVYISYLDSVHFFRPKCLRTAVYHEILIGYLEYVKKLGYTTGHIWACPPSEGDDYIFHCHPPDQKIPKPKRLQEWYKKMLDKAVSERIVHDYKVSWDMGQNKSSLSRGNKKKPGMPNVSNDLSQKLYATMEKHKEVFFVIRLIAGPTANSLPPIVDPDPLIPCDLMDGRDAFLTLARDKHLEFSSLRRAQWSTMCMLVELHTQSQDRFVYTCNECKHHVETRWHCTVCEDYDLCITCLGLDDESNNQQAAATQSPGDSRRLSIQRCIQSLVHACQCRNANCSLPSCQKMKRVVQHTKGCKRKTNGGCPICKQLIALCCYHAKHCQENKCPVPFCLNIKQKLRQQQLQHRLQQAQMLRRRMASMQRTGVVGQQQGLPSPLLPLQRHQLTPQPTSQPQPTPPNSMPPYLPRTQAAGPVSQGKAAGQVTPPTPPQTAQPPLPGAAETQRQMAHVQIFKGQSNTRCPDDSHGPMGMNPPPMTRGPSGHLEPGMGPTGMQQQPPWGQGGLPQPQQLQSGMPRPAMMSVAQHGQPLNMAPQPGLGQVGVSPLKPGTVSQQALQNLLRTLRSPSSPLQQQQVLSILHLLAAFIKQRAAKYANSNPQPIPGQPGMPQGQPGLQPPTMPAMQNMNPMQAGVQKPGLPQQQPQQQLQPPMGGMSPQAQQMNMNHNTMPSQFRDILRRQQMMQQQQQQGAGPGIGPGMANHNQFQQPQGVGYPPQQQRMQHHMQQMQQGNMGQMGQLPQALGAEAGASLQAYQQRLLQQQMGSPAQPNPMSPQQHMLPNQAQSPHLQGQQIPNSLSNQVRSPQPVPSPRPQSQPPHSSPSPRMQPQPSPHHVSPQTSSPHPGLVAAQANPMEQGHFASPDQNSMLSQLASNPGMANLHGASATDLGLSTDNSDLNSNLSQSTLDIH</sequence>
<dbReference type="InterPro" id="IPR035898">
    <property type="entry name" value="TAZ_dom_sf"/>
</dbReference>
<evidence type="ECO:0000256" key="16">
    <source>
        <dbReference type="ARBA" id="ARBA00023108"/>
    </source>
</evidence>
<dbReference type="GO" id="GO:1904515">
    <property type="term" value="P:positive regulation of TORC2 signaling"/>
    <property type="evidence" value="ECO:0007669"/>
    <property type="project" value="Ensembl"/>
</dbReference>
<dbReference type="SMART" id="SM00551">
    <property type="entry name" value="ZnF_TAZ"/>
    <property type="match status" value="2"/>
</dbReference>
<dbReference type="GO" id="GO:0046427">
    <property type="term" value="P:positive regulation of receptor signaling pathway via JAK-STAT"/>
    <property type="evidence" value="ECO:0007669"/>
    <property type="project" value="Ensembl"/>
</dbReference>
<dbReference type="Pfam" id="PF02135">
    <property type="entry name" value="zf-TAZ"/>
    <property type="match status" value="2"/>
</dbReference>
<feature type="compositionally biased region" description="Polar residues" evidence="27">
    <location>
        <begin position="222"/>
        <end position="231"/>
    </location>
</feature>
<dbReference type="GO" id="GO:0050681">
    <property type="term" value="F:nuclear androgen receptor binding"/>
    <property type="evidence" value="ECO:0007669"/>
    <property type="project" value="Ensembl"/>
</dbReference>
<feature type="compositionally biased region" description="Low complexity" evidence="27">
    <location>
        <begin position="2219"/>
        <end position="2231"/>
    </location>
</feature>
<dbReference type="InterPro" id="IPR010303">
    <property type="entry name" value="RING_CBP-p300"/>
</dbReference>
<dbReference type="GO" id="GO:0030511">
    <property type="term" value="P:positive regulation of transforming growth factor beta receptor signaling pathway"/>
    <property type="evidence" value="ECO:0007669"/>
    <property type="project" value="Ensembl"/>
</dbReference>
<evidence type="ECO:0000256" key="26">
    <source>
        <dbReference type="PROSITE-ProRule" id="PRU00228"/>
    </source>
</evidence>
<keyword evidence="4" id="KW-0488">Methylation</keyword>
<dbReference type="GO" id="GO:0030324">
    <property type="term" value="P:lung development"/>
    <property type="evidence" value="ECO:0007669"/>
    <property type="project" value="Ensembl"/>
</dbReference>
<dbReference type="GO" id="GO:0010507">
    <property type="term" value="P:negative regulation of autophagy"/>
    <property type="evidence" value="ECO:0007669"/>
    <property type="project" value="Ensembl"/>
</dbReference>
<dbReference type="GO" id="GO:0031648">
    <property type="term" value="P:protein destabilization"/>
    <property type="evidence" value="ECO:0007669"/>
    <property type="project" value="Ensembl"/>
</dbReference>
<dbReference type="GO" id="GO:0000045">
    <property type="term" value="P:autophagosome assembly"/>
    <property type="evidence" value="ECO:0007669"/>
    <property type="project" value="Ensembl"/>
</dbReference>
<dbReference type="PROSITE" id="PS01357">
    <property type="entry name" value="ZF_ZZ_1"/>
    <property type="match status" value="1"/>
</dbReference>
<feature type="region of interest" description="Disordered" evidence="27">
    <location>
        <begin position="754"/>
        <end position="1050"/>
    </location>
</feature>
<evidence type="ECO:0000256" key="1">
    <source>
        <dbReference type="ARBA" id="ARBA00004123"/>
    </source>
</evidence>
<dbReference type="GO" id="GO:0120301">
    <property type="term" value="F:histone lactyltransferase (CoA-dependent) activity"/>
    <property type="evidence" value="ECO:0007669"/>
    <property type="project" value="Ensembl"/>
</dbReference>
<dbReference type="GO" id="GO:0002039">
    <property type="term" value="F:p53 binding"/>
    <property type="evidence" value="ECO:0007669"/>
    <property type="project" value="Ensembl"/>
</dbReference>
<feature type="region of interest" description="Disordered" evidence="27">
    <location>
        <begin position="195"/>
        <end position="234"/>
    </location>
</feature>
<dbReference type="SMART" id="SM00297">
    <property type="entry name" value="BROMO"/>
    <property type="match status" value="1"/>
</dbReference>